<name>A0A8H4V8K6_9HYPO</name>
<organism evidence="2 3">
    <name type="scientific">Ophiocordyceps sinensis</name>
    <dbReference type="NCBI Taxonomy" id="72228"/>
    <lineage>
        <taxon>Eukaryota</taxon>
        <taxon>Fungi</taxon>
        <taxon>Dikarya</taxon>
        <taxon>Ascomycota</taxon>
        <taxon>Pezizomycotina</taxon>
        <taxon>Sordariomycetes</taxon>
        <taxon>Hypocreomycetidae</taxon>
        <taxon>Hypocreales</taxon>
        <taxon>Ophiocordycipitaceae</taxon>
        <taxon>Ophiocordyceps</taxon>
    </lineage>
</organism>
<dbReference type="EMBL" id="JAAVMX010000003">
    <property type="protein sequence ID" value="KAF4511640.1"/>
    <property type="molecule type" value="Genomic_DNA"/>
</dbReference>
<protein>
    <submittedName>
        <fullName evidence="2">Uncharacterized protein</fullName>
    </submittedName>
</protein>
<sequence length="188" mass="21507">MRHRCFRLALAWLLAIVGVEHLVAGFATARPTTWSELLHPDKEDVRPSHEPFNAEGQPVSIVSRAEIRCRYAFTNHKRTDKMYRVFLGHSMVPYPAAAWCDVMEAAVQNMCWEGDKLAHERIQWIRCDTDRRDIIWQTGTVAMFKLEVPADSRPKCVADAVRASVPGSDVDWMGKQGCYEAHGFEIEY</sequence>
<gene>
    <name evidence="2" type="ORF">G6O67_003419</name>
</gene>
<proteinExistence type="predicted"/>
<keyword evidence="1" id="KW-0732">Signal</keyword>
<accession>A0A8H4V8K6</accession>
<evidence type="ECO:0000313" key="2">
    <source>
        <dbReference type="EMBL" id="KAF4511640.1"/>
    </source>
</evidence>
<feature type="signal peptide" evidence="1">
    <location>
        <begin position="1"/>
        <end position="25"/>
    </location>
</feature>
<feature type="chain" id="PRO_5034256011" evidence="1">
    <location>
        <begin position="26"/>
        <end position="188"/>
    </location>
</feature>
<reference evidence="2 3" key="1">
    <citation type="journal article" date="2020" name="Genome Biol. Evol.">
        <title>A new high-quality draft genome assembly of the Chinese cordyceps Ophiocordyceps sinensis.</title>
        <authorList>
            <person name="Shu R."/>
            <person name="Zhang J."/>
            <person name="Meng Q."/>
            <person name="Zhang H."/>
            <person name="Zhou G."/>
            <person name="Li M."/>
            <person name="Wu P."/>
            <person name="Zhao Y."/>
            <person name="Chen C."/>
            <person name="Qin Q."/>
        </authorList>
    </citation>
    <scope>NUCLEOTIDE SEQUENCE [LARGE SCALE GENOMIC DNA]</scope>
    <source>
        <strain evidence="2 3">IOZ07</strain>
    </source>
</reference>
<evidence type="ECO:0000256" key="1">
    <source>
        <dbReference type="SAM" id="SignalP"/>
    </source>
</evidence>
<comment type="caution">
    <text evidence="2">The sequence shown here is derived from an EMBL/GenBank/DDBJ whole genome shotgun (WGS) entry which is preliminary data.</text>
</comment>
<keyword evidence="3" id="KW-1185">Reference proteome</keyword>
<dbReference type="Proteomes" id="UP000557566">
    <property type="component" value="Unassembled WGS sequence"/>
</dbReference>
<dbReference type="AlphaFoldDB" id="A0A8H4V8K6"/>
<dbReference type="OrthoDB" id="4927579at2759"/>
<evidence type="ECO:0000313" key="3">
    <source>
        <dbReference type="Proteomes" id="UP000557566"/>
    </source>
</evidence>